<feature type="region of interest" description="Disordered" evidence="1">
    <location>
        <begin position="218"/>
        <end position="238"/>
    </location>
</feature>
<comment type="caution">
    <text evidence="3">The sequence shown here is derived from an EMBL/GenBank/DDBJ whole genome shotgun (WGS) entry which is preliminary data.</text>
</comment>
<feature type="transmembrane region" description="Helical" evidence="2">
    <location>
        <begin position="100"/>
        <end position="121"/>
    </location>
</feature>
<dbReference type="RefSeq" id="XP_036632949.1">
    <property type="nucleotide sequence ID" value="XM_036774447.1"/>
</dbReference>
<protein>
    <recommendedName>
        <fullName evidence="5">Transmembrane protein</fullName>
    </recommendedName>
</protein>
<feature type="transmembrane region" description="Helical" evidence="2">
    <location>
        <begin position="133"/>
        <end position="160"/>
    </location>
</feature>
<dbReference type="VEuPathDB" id="FungiDB:PC9H_004866"/>
<evidence type="ECO:0000313" key="4">
    <source>
        <dbReference type="Proteomes" id="UP000623687"/>
    </source>
</evidence>
<feature type="transmembrane region" description="Helical" evidence="2">
    <location>
        <begin position="20"/>
        <end position="38"/>
    </location>
</feature>
<evidence type="ECO:0000256" key="1">
    <source>
        <dbReference type="SAM" id="MobiDB-lite"/>
    </source>
</evidence>
<proteinExistence type="predicted"/>
<keyword evidence="2" id="KW-1133">Transmembrane helix</keyword>
<dbReference type="GeneID" id="59374684"/>
<name>A0A8H7DTT0_PLEOS</name>
<sequence length="238" mass="25758">MGSEFHGAVDRIKCSTRGLAASLLLVLLAITLLSRCWSPTNETSAGHSQTNPTMLKSLTFFELPKVKVPMPQSLFVLTVASLLGASVSLIVSMLDLGVLSLYVTPPVSAITIIFLSVVLVVAHRKREEGYPSYYSTTILCAYIVSIGWLVGFITTMVVLVKGEAVGYQVNTLNMQGVAANAHTQRLQCFLTFVEFTLVGGLGLCGHLIARKEGEPDSWRPMAEVTETTTKEAEEGDFI</sequence>
<dbReference type="EMBL" id="JACETU010000003">
    <property type="protein sequence ID" value="KAF7432922.1"/>
    <property type="molecule type" value="Genomic_DNA"/>
</dbReference>
<reference evidence="3" key="1">
    <citation type="submission" date="2019-07" db="EMBL/GenBank/DDBJ databases">
        <authorList>
            <person name="Palmer J.M."/>
        </authorList>
    </citation>
    <scope>NUCLEOTIDE SEQUENCE</scope>
    <source>
        <strain evidence="3">PC9</strain>
    </source>
</reference>
<feature type="transmembrane region" description="Helical" evidence="2">
    <location>
        <begin position="189"/>
        <end position="209"/>
    </location>
</feature>
<dbReference type="OrthoDB" id="3196762at2759"/>
<gene>
    <name evidence="3" type="ORF">PC9H_004866</name>
</gene>
<accession>A0A8H7DTT0</accession>
<keyword evidence="2" id="KW-0472">Membrane</keyword>
<dbReference type="AlphaFoldDB" id="A0A8H7DTT0"/>
<keyword evidence="4" id="KW-1185">Reference proteome</keyword>
<keyword evidence="2" id="KW-0812">Transmembrane</keyword>
<organism evidence="3 4">
    <name type="scientific">Pleurotus ostreatus</name>
    <name type="common">Oyster mushroom</name>
    <name type="synonym">White-rot fungus</name>
    <dbReference type="NCBI Taxonomy" id="5322"/>
    <lineage>
        <taxon>Eukaryota</taxon>
        <taxon>Fungi</taxon>
        <taxon>Dikarya</taxon>
        <taxon>Basidiomycota</taxon>
        <taxon>Agaricomycotina</taxon>
        <taxon>Agaricomycetes</taxon>
        <taxon>Agaricomycetidae</taxon>
        <taxon>Agaricales</taxon>
        <taxon>Pleurotineae</taxon>
        <taxon>Pleurotaceae</taxon>
        <taxon>Pleurotus</taxon>
    </lineage>
</organism>
<evidence type="ECO:0000313" key="3">
    <source>
        <dbReference type="EMBL" id="KAF7432922.1"/>
    </source>
</evidence>
<feature type="transmembrane region" description="Helical" evidence="2">
    <location>
        <begin position="74"/>
        <end position="94"/>
    </location>
</feature>
<evidence type="ECO:0008006" key="5">
    <source>
        <dbReference type="Google" id="ProtNLM"/>
    </source>
</evidence>
<dbReference type="Proteomes" id="UP000623687">
    <property type="component" value="Unassembled WGS sequence"/>
</dbReference>
<evidence type="ECO:0000256" key="2">
    <source>
        <dbReference type="SAM" id="Phobius"/>
    </source>
</evidence>